<protein>
    <submittedName>
        <fullName evidence="8">Chromate transporter</fullName>
    </submittedName>
</protein>
<feature type="transmembrane region" description="Helical" evidence="7">
    <location>
        <begin position="161"/>
        <end position="176"/>
    </location>
</feature>
<evidence type="ECO:0000256" key="5">
    <source>
        <dbReference type="ARBA" id="ARBA00022989"/>
    </source>
</evidence>
<comment type="similarity">
    <text evidence="2">Belongs to the chromate ion transporter (CHR) (TC 2.A.51) family.</text>
</comment>
<feature type="transmembrane region" description="Helical" evidence="7">
    <location>
        <begin position="136"/>
        <end position="154"/>
    </location>
</feature>
<accession>A0ABW3HKZ8</accession>
<evidence type="ECO:0000313" key="9">
    <source>
        <dbReference type="Proteomes" id="UP001596989"/>
    </source>
</evidence>
<keyword evidence="3" id="KW-1003">Cell membrane</keyword>
<feature type="transmembrane region" description="Helical" evidence="7">
    <location>
        <begin position="68"/>
        <end position="95"/>
    </location>
</feature>
<keyword evidence="5 7" id="KW-1133">Transmembrane helix</keyword>
<proteinExistence type="inferred from homology"/>
<dbReference type="PANTHER" id="PTHR43663">
    <property type="entry name" value="CHROMATE TRANSPORT PROTEIN-RELATED"/>
    <property type="match status" value="1"/>
</dbReference>
<evidence type="ECO:0000256" key="7">
    <source>
        <dbReference type="SAM" id="Phobius"/>
    </source>
</evidence>
<sequence length="177" mass="19486">MLHMFLFFLKLGFISFGGGYALIPMIEREAAAQQWMSTEAFIEAVSVAGMSPGPIAVNLGTIIGYRTFGIGGALTALAGLIIPSVIVAAIVFIIIYRLRKKEWIDRIFYGLMPIVTSLILFAVYRLGVGSIDASEWAMQLLFGLVMIGVCWMMLVKYRMHPVYILLFSAIGGIAFFS</sequence>
<name>A0ABW3HKZ8_9BACL</name>
<dbReference type="RefSeq" id="WP_377561832.1">
    <property type="nucleotide sequence ID" value="NZ_JBHTJZ010000004.1"/>
</dbReference>
<gene>
    <name evidence="8" type="ORF">ACFQ2I_02130</name>
</gene>
<dbReference type="Proteomes" id="UP001596989">
    <property type="component" value="Unassembled WGS sequence"/>
</dbReference>
<evidence type="ECO:0000256" key="4">
    <source>
        <dbReference type="ARBA" id="ARBA00022692"/>
    </source>
</evidence>
<dbReference type="EMBL" id="JBHTJZ010000004">
    <property type="protein sequence ID" value="MFD0958182.1"/>
    <property type="molecule type" value="Genomic_DNA"/>
</dbReference>
<keyword evidence="6 7" id="KW-0472">Membrane</keyword>
<reference evidence="9" key="1">
    <citation type="journal article" date="2019" name="Int. J. Syst. Evol. Microbiol.">
        <title>The Global Catalogue of Microorganisms (GCM) 10K type strain sequencing project: providing services to taxonomists for standard genome sequencing and annotation.</title>
        <authorList>
            <consortium name="The Broad Institute Genomics Platform"/>
            <consortium name="The Broad Institute Genome Sequencing Center for Infectious Disease"/>
            <person name="Wu L."/>
            <person name="Ma J."/>
        </authorList>
    </citation>
    <scope>NUCLEOTIDE SEQUENCE [LARGE SCALE GENOMIC DNA]</scope>
    <source>
        <strain evidence="9">CCUG 59129</strain>
    </source>
</reference>
<organism evidence="8 9">
    <name type="scientific">Paenibacillus chungangensis</name>
    <dbReference type="NCBI Taxonomy" id="696535"/>
    <lineage>
        <taxon>Bacteria</taxon>
        <taxon>Bacillati</taxon>
        <taxon>Bacillota</taxon>
        <taxon>Bacilli</taxon>
        <taxon>Bacillales</taxon>
        <taxon>Paenibacillaceae</taxon>
        <taxon>Paenibacillus</taxon>
    </lineage>
</organism>
<keyword evidence="9" id="KW-1185">Reference proteome</keyword>
<evidence type="ECO:0000256" key="2">
    <source>
        <dbReference type="ARBA" id="ARBA00005262"/>
    </source>
</evidence>
<comment type="subcellular location">
    <subcellularLocation>
        <location evidence="1">Cell membrane</location>
        <topology evidence="1">Multi-pass membrane protein</topology>
    </subcellularLocation>
</comment>
<dbReference type="PANTHER" id="PTHR43663:SF1">
    <property type="entry name" value="CHROMATE TRANSPORTER"/>
    <property type="match status" value="1"/>
</dbReference>
<dbReference type="Pfam" id="PF02417">
    <property type="entry name" value="Chromate_transp"/>
    <property type="match status" value="1"/>
</dbReference>
<evidence type="ECO:0000256" key="6">
    <source>
        <dbReference type="ARBA" id="ARBA00023136"/>
    </source>
</evidence>
<comment type="caution">
    <text evidence="8">The sequence shown here is derived from an EMBL/GenBank/DDBJ whole genome shotgun (WGS) entry which is preliminary data.</text>
</comment>
<keyword evidence="4 7" id="KW-0812">Transmembrane</keyword>
<evidence type="ECO:0000256" key="3">
    <source>
        <dbReference type="ARBA" id="ARBA00022475"/>
    </source>
</evidence>
<evidence type="ECO:0000256" key="1">
    <source>
        <dbReference type="ARBA" id="ARBA00004651"/>
    </source>
</evidence>
<evidence type="ECO:0000313" key="8">
    <source>
        <dbReference type="EMBL" id="MFD0958182.1"/>
    </source>
</evidence>
<dbReference type="InterPro" id="IPR003370">
    <property type="entry name" value="Chromate_transpt"/>
</dbReference>
<feature type="transmembrane region" description="Helical" evidence="7">
    <location>
        <begin position="107"/>
        <end position="124"/>
    </location>
</feature>
<dbReference type="InterPro" id="IPR052518">
    <property type="entry name" value="CHR_Transporter"/>
</dbReference>